<protein>
    <recommendedName>
        <fullName evidence="3">HTH cro/C1-type domain-containing protein</fullName>
    </recommendedName>
</protein>
<name>A0A376C136_9FLAO</name>
<organism evidence="1 2">
    <name type="scientific">Bergeyella zoohelcum</name>
    <dbReference type="NCBI Taxonomy" id="1015"/>
    <lineage>
        <taxon>Bacteria</taxon>
        <taxon>Pseudomonadati</taxon>
        <taxon>Bacteroidota</taxon>
        <taxon>Flavobacteriia</taxon>
        <taxon>Flavobacteriales</taxon>
        <taxon>Weeksellaceae</taxon>
        <taxon>Bergeyella</taxon>
    </lineage>
</organism>
<evidence type="ECO:0008006" key="3">
    <source>
        <dbReference type="Google" id="ProtNLM"/>
    </source>
</evidence>
<dbReference type="EMBL" id="UFTJ01000002">
    <property type="protein sequence ID" value="SSZ55903.1"/>
    <property type="molecule type" value="Genomic_DNA"/>
</dbReference>
<gene>
    <name evidence="1" type="ORF">NCTC11661_01302</name>
</gene>
<reference evidence="1 2" key="1">
    <citation type="submission" date="2018-06" db="EMBL/GenBank/DDBJ databases">
        <authorList>
            <consortium name="Pathogen Informatics"/>
            <person name="Doyle S."/>
        </authorList>
    </citation>
    <scope>NUCLEOTIDE SEQUENCE [LARGE SCALE GENOMIC DNA]</scope>
    <source>
        <strain evidence="1 2">NCTC11661</strain>
    </source>
</reference>
<evidence type="ECO:0000313" key="2">
    <source>
        <dbReference type="Proteomes" id="UP000255515"/>
    </source>
</evidence>
<evidence type="ECO:0000313" key="1">
    <source>
        <dbReference type="EMBL" id="SSZ55903.1"/>
    </source>
</evidence>
<dbReference type="Proteomes" id="UP000255515">
    <property type="component" value="Unassembled WGS sequence"/>
</dbReference>
<dbReference type="AlphaFoldDB" id="A0A376C136"/>
<proteinExistence type="predicted"/>
<sequence length="78" mass="9245">MNNNEKVLEKISGVTTEWINDKMHEYGLRRKDLTAEIGIDKSYLSLLFAKPDNPRKIQLSKPMKAMFFYYFLSKELKK</sequence>
<accession>A0A376C136</accession>
<dbReference type="RefSeq" id="WP_002688721.1">
    <property type="nucleotide sequence ID" value="NZ_UFTJ01000002.1"/>
</dbReference>